<dbReference type="InterPro" id="IPR001851">
    <property type="entry name" value="ABC_transp_permease"/>
</dbReference>
<keyword evidence="8" id="KW-1185">Reference proteome</keyword>
<dbReference type="GO" id="GO:0022857">
    <property type="term" value="F:transmembrane transporter activity"/>
    <property type="evidence" value="ECO:0007669"/>
    <property type="project" value="InterPro"/>
</dbReference>
<sequence>MIKGDKIQSRDWLHFSKKYGTALFGLVVFVFFSVFANNFFTINNQLMLLRQMSMLTVVALGFTFVMAAGGFDMSLGNAAGLINITFGAILIATNNFMLSLIGALTVGVLLGLTNGLLVAIIGLPDFIATFAVGTITVGLKMLITKGNPMSFPQDVSKAALFVGQGKIGSIPFPVILMLILVVLVAFVLEKTRLGRRIYAIGGNKVASQYGGINVKKYRLYTFIFSGVFLAIASVMLTSRLGSAQPLAGEDFMLDTIAAVFLSTTMFGEGEPKAIGTFIGAFIICMLTNGLTMLNIEYYFQYITKGLVVILSVLTSVYLGGKLKKS</sequence>
<proteinExistence type="predicted"/>
<protein>
    <submittedName>
        <fullName evidence="7">ABC transporter permease</fullName>
    </submittedName>
</protein>
<dbReference type="CDD" id="cd06579">
    <property type="entry name" value="TM_PBP1_transp_AraH_like"/>
    <property type="match status" value="1"/>
</dbReference>
<dbReference type="EMBL" id="JACBNQ010000013">
    <property type="protein sequence ID" value="NYB74766.1"/>
    <property type="molecule type" value="Genomic_DNA"/>
</dbReference>
<evidence type="ECO:0000256" key="1">
    <source>
        <dbReference type="ARBA" id="ARBA00004651"/>
    </source>
</evidence>
<dbReference type="AlphaFoldDB" id="A0A974GWZ7"/>
<feature type="transmembrane region" description="Helical" evidence="6">
    <location>
        <begin position="170"/>
        <end position="188"/>
    </location>
</feature>
<keyword evidence="5 6" id="KW-0472">Membrane</keyword>
<dbReference type="Pfam" id="PF02653">
    <property type="entry name" value="BPD_transp_2"/>
    <property type="match status" value="1"/>
</dbReference>
<accession>A0A974GWZ7</accession>
<dbReference type="GO" id="GO:0005886">
    <property type="term" value="C:plasma membrane"/>
    <property type="evidence" value="ECO:0007669"/>
    <property type="project" value="UniProtKB-SubCell"/>
</dbReference>
<feature type="transmembrane region" description="Helical" evidence="6">
    <location>
        <begin position="21"/>
        <end position="42"/>
    </location>
</feature>
<evidence type="ECO:0000313" key="7">
    <source>
        <dbReference type="EMBL" id="NYB74766.1"/>
    </source>
</evidence>
<feature type="transmembrane region" description="Helical" evidence="6">
    <location>
        <begin position="219"/>
        <end position="239"/>
    </location>
</feature>
<keyword evidence="2" id="KW-1003">Cell membrane</keyword>
<dbReference type="PANTHER" id="PTHR32196">
    <property type="entry name" value="ABC TRANSPORTER PERMEASE PROTEIN YPHD-RELATED-RELATED"/>
    <property type="match status" value="1"/>
</dbReference>
<feature type="transmembrane region" description="Helical" evidence="6">
    <location>
        <begin position="48"/>
        <end position="68"/>
    </location>
</feature>
<evidence type="ECO:0000256" key="5">
    <source>
        <dbReference type="ARBA" id="ARBA00023136"/>
    </source>
</evidence>
<dbReference type="Proteomes" id="UP000611629">
    <property type="component" value="Unassembled WGS sequence"/>
</dbReference>
<name>A0A974GWZ7_SEDHY</name>
<dbReference type="PANTHER" id="PTHR32196:SF72">
    <property type="entry name" value="RIBOSE IMPORT PERMEASE PROTEIN RBSC"/>
    <property type="match status" value="1"/>
</dbReference>
<evidence type="ECO:0000256" key="2">
    <source>
        <dbReference type="ARBA" id="ARBA00022475"/>
    </source>
</evidence>
<evidence type="ECO:0000256" key="3">
    <source>
        <dbReference type="ARBA" id="ARBA00022692"/>
    </source>
</evidence>
<evidence type="ECO:0000256" key="6">
    <source>
        <dbReference type="SAM" id="Phobius"/>
    </source>
</evidence>
<evidence type="ECO:0000313" key="8">
    <source>
        <dbReference type="Proteomes" id="UP000611629"/>
    </source>
</evidence>
<evidence type="ECO:0000256" key="4">
    <source>
        <dbReference type="ARBA" id="ARBA00022989"/>
    </source>
</evidence>
<keyword evidence="4 6" id="KW-1133">Transmembrane helix</keyword>
<organism evidence="7 8">
    <name type="scientific">Sedimentibacter hydroxybenzoicus DSM 7310</name>
    <dbReference type="NCBI Taxonomy" id="1123245"/>
    <lineage>
        <taxon>Bacteria</taxon>
        <taxon>Bacillati</taxon>
        <taxon>Bacillota</taxon>
        <taxon>Tissierellia</taxon>
        <taxon>Sedimentibacter</taxon>
    </lineage>
</organism>
<comment type="caution">
    <text evidence="7">The sequence shown here is derived from an EMBL/GenBank/DDBJ whole genome shotgun (WGS) entry which is preliminary data.</text>
</comment>
<feature type="transmembrane region" description="Helical" evidence="6">
    <location>
        <begin position="301"/>
        <end position="320"/>
    </location>
</feature>
<reference evidence="7" key="1">
    <citation type="submission" date="2020-07" db="EMBL/GenBank/DDBJ databases">
        <title>Genomic analysis of a strain of Sedimentibacter Hydroxybenzoicus DSM7310.</title>
        <authorList>
            <person name="Ma S."/>
        </authorList>
    </citation>
    <scope>NUCLEOTIDE SEQUENCE</scope>
    <source>
        <strain evidence="7">DSM 7310</strain>
    </source>
</reference>
<feature type="transmembrane region" description="Helical" evidence="6">
    <location>
        <begin position="126"/>
        <end position="143"/>
    </location>
</feature>
<dbReference type="RefSeq" id="WP_179238473.1">
    <property type="nucleotide sequence ID" value="NZ_JACBNQ010000013.1"/>
</dbReference>
<feature type="transmembrane region" description="Helical" evidence="6">
    <location>
        <begin position="274"/>
        <end position="295"/>
    </location>
</feature>
<keyword evidence="3 6" id="KW-0812">Transmembrane</keyword>
<gene>
    <name evidence="7" type="ORF">HZF24_11525</name>
</gene>
<feature type="transmembrane region" description="Helical" evidence="6">
    <location>
        <begin position="98"/>
        <end position="119"/>
    </location>
</feature>
<comment type="subcellular location">
    <subcellularLocation>
        <location evidence="1">Cell membrane</location>
        <topology evidence="1">Multi-pass membrane protein</topology>
    </subcellularLocation>
</comment>